<accession>A0A3D9I6R6</accession>
<dbReference type="PANTHER" id="PTHR33392">
    <property type="entry name" value="POLYISOPRENYL-TEICHOIC ACID--PEPTIDOGLYCAN TEICHOIC ACID TRANSFERASE TAGU"/>
    <property type="match status" value="1"/>
</dbReference>
<protein>
    <submittedName>
        <fullName evidence="4">LytR family transcriptional attenuator</fullName>
    </submittedName>
</protein>
<feature type="domain" description="Cell envelope-related transcriptional attenuator" evidence="3">
    <location>
        <begin position="137"/>
        <end position="286"/>
    </location>
</feature>
<keyword evidence="2" id="KW-0812">Transmembrane</keyword>
<evidence type="ECO:0000259" key="3">
    <source>
        <dbReference type="Pfam" id="PF03816"/>
    </source>
</evidence>
<dbReference type="NCBIfam" id="TIGR00350">
    <property type="entry name" value="lytR_cpsA_psr"/>
    <property type="match status" value="1"/>
</dbReference>
<proteinExistence type="inferred from homology"/>
<keyword evidence="2" id="KW-1133">Transmembrane helix</keyword>
<gene>
    <name evidence="4" type="ORF">DFP98_13627</name>
</gene>
<dbReference type="PANTHER" id="PTHR33392:SF6">
    <property type="entry name" value="POLYISOPRENYL-TEICHOIC ACID--PEPTIDOGLYCAN TEICHOIC ACID TRANSFERASE TAGU"/>
    <property type="match status" value="1"/>
</dbReference>
<dbReference type="AlphaFoldDB" id="A0A3D9I6R6"/>
<dbReference type="Pfam" id="PF03816">
    <property type="entry name" value="LytR_cpsA_psr"/>
    <property type="match status" value="1"/>
</dbReference>
<evidence type="ECO:0000256" key="2">
    <source>
        <dbReference type="SAM" id="Phobius"/>
    </source>
</evidence>
<dbReference type="Proteomes" id="UP000256977">
    <property type="component" value="Unassembled WGS sequence"/>
</dbReference>
<evidence type="ECO:0000256" key="1">
    <source>
        <dbReference type="ARBA" id="ARBA00006068"/>
    </source>
</evidence>
<dbReference type="InterPro" id="IPR050922">
    <property type="entry name" value="LytR/CpsA/Psr_CW_biosynth"/>
</dbReference>
<evidence type="ECO:0000313" key="5">
    <source>
        <dbReference type="Proteomes" id="UP000256977"/>
    </source>
</evidence>
<name>A0A3D9I6R6_9BACL</name>
<organism evidence="4 5">
    <name type="scientific">Cohnella phaseoli</name>
    <dbReference type="NCBI Taxonomy" id="456490"/>
    <lineage>
        <taxon>Bacteria</taxon>
        <taxon>Bacillati</taxon>
        <taxon>Bacillota</taxon>
        <taxon>Bacilli</taxon>
        <taxon>Bacillales</taxon>
        <taxon>Paenibacillaceae</taxon>
        <taxon>Cohnella</taxon>
    </lineage>
</organism>
<reference evidence="4 5" key="1">
    <citation type="submission" date="2018-07" db="EMBL/GenBank/DDBJ databases">
        <title>Genomic Encyclopedia of Type Strains, Phase III (KMG-III): the genomes of soil and plant-associated and newly described type strains.</title>
        <authorList>
            <person name="Whitman W."/>
        </authorList>
    </citation>
    <scope>NUCLEOTIDE SEQUENCE [LARGE SCALE GENOMIC DNA]</scope>
    <source>
        <strain evidence="4 5">CECT 7287</strain>
    </source>
</reference>
<dbReference type="EMBL" id="QRDZ01000036">
    <property type="protein sequence ID" value="RED57473.1"/>
    <property type="molecule type" value="Genomic_DNA"/>
</dbReference>
<comment type="caution">
    <text evidence="4">The sequence shown here is derived from an EMBL/GenBank/DDBJ whole genome shotgun (WGS) entry which is preliminary data.</text>
</comment>
<sequence length="374" mass="41624">MEWNNFPPICYVLWISNLREGWTNVMEQESTDATSLSRSRAPKKRISKKKMLLYGGLGVFLIIASIAAYYIYTIVSFAGEIYQPPADNQPSAVMPADGSAPTPVPVIEPPERFADERINILLLGGDSRGVKSNAKPRSDTMIVVSIDPVSKSTHLFSLLRDTYVDIPRHGSNRLNAAITLGGPLLAMETVQNLIELPIHYYVYTDFEGFISLIDALGGIDFEIEKNMRHIDKRDDPRYSINLEKGVQHLDGLTALQYVRFRSDAMSDFSRSERQRNFLSAIADKLKSTTTLLKLPQLLSGIAPYIETSIPPSDMFELARLGLKLDTGNLNGIQVPQMNAFKNAMIGGMDVLVPDVEKVRSYVQEQLSGQLVQAP</sequence>
<comment type="similarity">
    <text evidence="1">Belongs to the LytR/CpsA/Psr (LCP) family.</text>
</comment>
<dbReference type="InterPro" id="IPR004474">
    <property type="entry name" value="LytR_CpsA_psr"/>
</dbReference>
<evidence type="ECO:0000313" key="4">
    <source>
        <dbReference type="EMBL" id="RED57473.1"/>
    </source>
</evidence>
<dbReference type="Gene3D" id="3.40.630.190">
    <property type="entry name" value="LCP protein"/>
    <property type="match status" value="1"/>
</dbReference>
<keyword evidence="2" id="KW-0472">Membrane</keyword>
<keyword evidence="5" id="KW-1185">Reference proteome</keyword>
<feature type="transmembrane region" description="Helical" evidence="2">
    <location>
        <begin position="52"/>
        <end position="72"/>
    </location>
</feature>